<dbReference type="PANTHER" id="PTHR30126:SF94">
    <property type="entry name" value="LYSR FAMILY TRANSCRIPTIONAL REGULATOR"/>
    <property type="match status" value="1"/>
</dbReference>
<feature type="domain" description="HTH lysR-type" evidence="5">
    <location>
        <begin position="1"/>
        <end position="59"/>
    </location>
</feature>
<dbReference type="Gene3D" id="3.40.190.10">
    <property type="entry name" value="Periplasmic binding protein-like II"/>
    <property type="match status" value="2"/>
</dbReference>
<dbReference type="Pfam" id="PF00126">
    <property type="entry name" value="HTH_1"/>
    <property type="match status" value="1"/>
</dbReference>
<evidence type="ECO:0000313" key="6">
    <source>
        <dbReference type="EMBL" id="MFK4447376.1"/>
    </source>
</evidence>
<evidence type="ECO:0000256" key="3">
    <source>
        <dbReference type="ARBA" id="ARBA00023125"/>
    </source>
</evidence>
<dbReference type="InterPro" id="IPR036388">
    <property type="entry name" value="WH-like_DNA-bd_sf"/>
</dbReference>
<comment type="caution">
    <text evidence="6">The sequence shown here is derived from an EMBL/GenBank/DDBJ whole genome shotgun (WGS) entry which is preliminary data.</text>
</comment>
<dbReference type="Proteomes" id="UP001620514">
    <property type="component" value="Unassembled WGS sequence"/>
</dbReference>
<dbReference type="RefSeq" id="WP_404612959.1">
    <property type="nucleotide sequence ID" value="NZ_JBIYDN010000034.1"/>
</dbReference>
<keyword evidence="3 6" id="KW-0238">DNA-binding</keyword>
<evidence type="ECO:0000256" key="1">
    <source>
        <dbReference type="ARBA" id="ARBA00009437"/>
    </source>
</evidence>
<organism evidence="6 7">
    <name type="scientific">Caballeronia udeis</name>
    <dbReference type="NCBI Taxonomy" id="1232866"/>
    <lineage>
        <taxon>Bacteria</taxon>
        <taxon>Pseudomonadati</taxon>
        <taxon>Pseudomonadota</taxon>
        <taxon>Betaproteobacteria</taxon>
        <taxon>Burkholderiales</taxon>
        <taxon>Burkholderiaceae</taxon>
        <taxon>Caballeronia</taxon>
    </lineage>
</organism>
<evidence type="ECO:0000256" key="4">
    <source>
        <dbReference type="ARBA" id="ARBA00023163"/>
    </source>
</evidence>
<dbReference type="Pfam" id="PF03466">
    <property type="entry name" value="LysR_substrate"/>
    <property type="match status" value="1"/>
</dbReference>
<dbReference type="InterPro" id="IPR005119">
    <property type="entry name" value="LysR_subst-bd"/>
</dbReference>
<sequence length="292" mass="31884">MSEIRMLKTFLAIEKHGTMAAAADRIALTHAAVGAQMRTLERVCQRQLFDRSGRSIQLNNAGRSIIEQARTVVAAYDSLLRGVADTHDIEGSITIGSTASSMGFLAANVILLKVAYPGLNVRLSHGSSADLERQVRVGAIDAAVIVGEPRTTTLPELWEDLYEEPLVLLANPAIAPDEASVSSLLKRYPFLGFEPASLTGTHVTSLLRRLRVEVSPVLEMNSIAAIADLVRQNVGISIVPRLRHAAWSEDPLLCVKPIPGTTWRRHIGWYEFGRQPRATAIVKQQLLTVLAK</sequence>
<dbReference type="InterPro" id="IPR036390">
    <property type="entry name" value="WH_DNA-bd_sf"/>
</dbReference>
<dbReference type="EMBL" id="JBIYDN010000034">
    <property type="protein sequence ID" value="MFK4447376.1"/>
    <property type="molecule type" value="Genomic_DNA"/>
</dbReference>
<dbReference type="SUPFAM" id="SSF53850">
    <property type="entry name" value="Periplasmic binding protein-like II"/>
    <property type="match status" value="1"/>
</dbReference>
<dbReference type="SUPFAM" id="SSF46785">
    <property type="entry name" value="Winged helix' DNA-binding domain"/>
    <property type="match status" value="1"/>
</dbReference>
<comment type="similarity">
    <text evidence="1">Belongs to the LysR transcriptional regulatory family.</text>
</comment>
<accession>A0ABW8MX71</accession>
<reference evidence="6 7" key="1">
    <citation type="submission" date="2024-11" db="EMBL/GenBank/DDBJ databases">
        <title>Using genomics to understand microbial adaptation to soil warming.</title>
        <authorList>
            <person name="Deangelis K.M. PhD."/>
        </authorList>
    </citation>
    <scope>NUCLEOTIDE SEQUENCE [LARGE SCALE GENOMIC DNA]</scope>
    <source>
        <strain evidence="6 7">GAS97</strain>
    </source>
</reference>
<dbReference type="Gene3D" id="1.10.10.10">
    <property type="entry name" value="Winged helix-like DNA-binding domain superfamily/Winged helix DNA-binding domain"/>
    <property type="match status" value="1"/>
</dbReference>
<name>A0ABW8MX71_9BURK</name>
<gene>
    <name evidence="6" type="ORF">ABH943_007412</name>
</gene>
<dbReference type="PANTHER" id="PTHR30126">
    <property type="entry name" value="HTH-TYPE TRANSCRIPTIONAL REGULATOR"/>
    <property type="match status" value="1"/>
</dbReference>
<proteinExistence type="inferred from homology"/>
<dbReference type="PROSITE" id="PS50931">
    <property type="entry name" value="HTH_LYSR"/>
    <property type="match status" value="1"/>
</dbReference>
<keyword evidence="4" id="KW-0804">Transcription</keyword>
<dbReference type="GO" id="GO:0003677">
    <property type="term" value="F:DNA binding"/>
    <property type="evidence" value="ECO:0007669"/>
    <property type="project" value="UniProtKB-KW"/>
</dbReference>
<evidence type="ECO:0000313" key="7">
    <source>
        <dbReference type="Proteomes" id="UP001620514"/>
    </source>
</evidence>
<protein>
    <submittedName>
        <fullName evidence="6">DNA-binding transcriptional LysR family regulator</fullName>
    </submittedName>
</protein>
<evidence type="ECO:0000256" key="2">
    <source>
        <dbReference type="ARBA" id="ARBA00023015"/>
    </source>
</evidence>
<evidence type="ECO:0000259" key="5">
    <source>
        <dbReference type="PROSITE" id="PS50931"/>
    </source>
</evidence>
<dbReference type="InterPro" id="IPR000847">
    <property type="entry name" value="LysR_HTH_N"/>
</dbReference>
<keyword evidence="7" id="KW-1185">Reference proteome</keyword>
<keyword evidence="2" id="KW-0805">Transcription regulation</keyword>